<organism evidence="16 17">
    <name type="scientific">Eubacterium maltosivorans</name>
    <dbReference type="NCBI Taxonomy" id="2041044"/>
    <lineage>
        <taxon>Bacteria</taxon>
        <taxon>Bacillati</taxon>
        <taxon>Bacillota</taxon>
        <taxon>Clostridia</taxon>
        <taxon>Eubacteriales</taxon>
        <taxon>Eubacteriaceae</taxon>
        <taxon>Eubacterium</taxon>
    </lineage>
</organism>
<dbReference type="PANTHER" id="PTHR42879:SF2">
    <property type="entry name" value="3-OXOACYL-[ACYL-CARRIER-PROTEIN] REDUCTASE FABG"/>
    <property type="match status" value="1"/>
</dbReference>
<dbReference type="KEGG" id="emt:CPZ25_001355"/>
<dbReference type="FunFam" id="3.40.50.720:FF:000037">
    <property type="entry name" value="3-oxoacyl-[acyl-carrier-protein] reductase FabG"/>
    <property type="match status" value="1"/>
</dbReference>
<evidence type="ECO:0000256" key="9">
    <source>
        <dbReference type="ARBA" id="ARBA00023160"/>
    </source>
</evidence>
<keyword evidence="10" id="KW-0753">Steroid metabolism</keyword>
<dbReference type="EMBL" id="CP029487">
    <property type="protein sequence ID" value="QCT70009.1"/>
    <property type="molecule type" value="Genomic_DNA"/>
</dbReference>
<dbReference type="PRINTS" id="PR00081">
    <property type="entry name" value="GDHRDH"/>
</dbReference>
<feature type="binding site" evidence="13">
    <location>
        <begin position="155"/>
        <end position="159"/>
    </location>
    <ligand>
        <name>NADP(+)</name>
        <dbReference type="ChEBI" id="CHEBI:58349"/>
    </ligand>
</feature>
<evidence type="ECO:0000256" key="14">
    <source>
        <dbReference type="RuleBase" id="RU366074"/>
    </source>
</evidence>
<evidence type="ECO:0000256" key="3">
    <source>
        <dbReference type="ARBA" id="ARBA00006484"/>
    </source>
</evidence>
<evidence type="ECO:0000256" key="4">
    <source>
        <dbReference type="ARBA" id="ARBA00022516"/>
    </source>
</evidence>
<evidence type="ECO:0000256" key="5">
    <source>
        <dbReference type="ARBA" id="ARBA00022832"/>
    </source>
</evidence>
<dbReference type="EC" id="1.1.1.100" evidence="14"/>
<dbReference type="GO" id="GO:0051287">
    <property type="term" value="F:NAD binding"/>
    <property type="evidence" value="ECO:0007669"/>
    <property type="project" value="UniProtKB-UniRule"/>
</dbReference>
<feature type="binding site" evidence="13">
    <location>
        <begin position="12"/>
        <end position="15"/>
    </location>
    <ligand>
        <name>NADP(+)</name>
        <dbReference type="ChEBI" id="CHEBI:58349"/>
    </ligand>
</feature>
<dbReference type="NCBIfam" id="NF005559">
    <property type="entry name" value="PRK07231.1"/>
    <property type="match status" value="1"/>
</dbReference>
<dbReference type="PRINTS" id="PR00080">
    <property type="entry name" value="SDRFAMILY"/>
</dbReference>
<dbReference type="GO" id="GO:0008202">
    <property type="term" value="P:steroid metabolic process"/>
    <property type="evidence" value="ECO:0007669"/>
    <property type="project" value="UniProtKB-KW"/>
</dbReference>
<dbReference type="SUPFAM" id="SSF51735">
    <property type="entry name" value="NAD(P)-binding Rossmann-fold domains"/>
    <property type="match status" value="1"/>
</dbReference>
<keyword evidence="4 14" id="KW-0444">Lipid biosynthesis</keyword>
<evidence type="ECO:0000256" key="8">
    <source>
        <dbReference type="ARBA" id="ARBA00023098"/>
    </source>
</evidence>
<name>A0A4P9C3S2_EUBML</name>
<keyword evidence="5 14" id="KW-0276">Fatty acid metabolism</keyword>
<accession>A0A4P9C3S2</accession>
<feature type="active site" description="Proton acceptor" evidence="12">
    <location>
        <position position="155"/>
    </location>
</feature>
<comment type="similarity">
    <text evidence="3 14">Belongs to the short-chain dehydrogenases/reductases (SDR) family.</text>
</comment>
<dbReference type="SMART" id="SM00822">
    <property type="entry name" value="PKS_KR"/>
    <property type="match status" value="1"/>
</dbReference>
<evidence type="ECO:0000256" key="11">
    <source>
        <dbReference type="ARBA" id="ARBA00048508"/>
    </source>
</evidence>
<evidence type="ECO:0000256" key="7">
    <source>
        <dbReference type="ARBA" id="ARBA00023002"/>
    </source>
</evidence>
<dbReference type="Gene3D" id="3.40.50.720">
    <property type="entry name" value="NAD(P)-binding Rossmann-like Domain"/>
    <property type="match status" value="1"/>
</dbReference>
<comment type="subunit">
    <text evidence="14">Homotetramer.</text>
</comment>
<keyword evidence="6 13" id="KW-0521">NADP</keyword>
<dbReference type="NCBIfam" id="NF009466">
    <property type="entry name" value="PRK12826.1-2"/>
    <property type="match status" value="1"/>
</dbReference>
<dbReference type="GO" id="GO:0004316">
    <property type="term" value="F:3-oxoacyl-[acyl-carrier-protein] reductase (NADPH) activity"/>
    <property type="evidence" value="ECO:0007669"/>
    <property type="project" value="UniProtKB-UniRule"/>
</dbReference>
<feature type="domain" description="Ketoreductase" evidence="15">
    <location>
        <begin position="6"/>
        <end position="186"/>
    </location>
</feature>
<evidence type="ECO:0000256" key="13">
    <source>
        <dbReference type="PIRSR" id="PIRSR611284-2"/>
    </source>
</evidence>
<comment type="catalytic activity">
    <reaction evidence="11 14">
        <text>a (3R)-hydroxyacyl-[ACP] + NADP(+) = a 3-oxoacyl-[ACP] + NADPH + H(+)</text>
        <dbReference type="Rhea" id="RHEA:17397"/>
        <dbReference type="Rhea" id="RHEA-COMP:9916"/>
        <dbReference type="Rhea" id="RHEA-COMP:9945"/>
        <dbReference type="ChEBI" id="CHEBI:15378"/>
        <dbReference type="ChEBI" id="CHEBI:57783"/>
        <dbReference type="ChEBI" id="CHEBI:58349"/>
        <dbReference type="ChEBI" id="CHEBI:78776"/>
        <dbReference type="ChEBI" id="CHEBI:78827"/>
        <dbReference type="EC" id="1.1.1.100"/>
    </reaction>
</comment>
<dbReference type="InterPro" id="IPR011284">
    <property type="entry name" value="3oxo_ACP_reduc"/>
</dbReference>
<dbReference type="UniPathway" id="UPA00094"/>
<keyword evidence="7 14" id="KW-0560">Oxidoreductase</keyword>
<dbReference type="InterPro" id="IPR036291">
    <property type="entry name" value="NAD(P)-bd_dom_sf"/>
</dbReference>
<dbReference type="InterPro" id="IPR050259">
    <property type="entry name" value="SDR"/>
</dbReference>
<evidence type="ECO:0000313" key="17">
    <source>
        <dbReference type="Proteomes" id="UP000218387"/>
    </source>
</evidence>
<dbReference type="PROSITE" id="PS00061">
    <property type="entry name" value="ADH_SHORT"/>
    <property type="match status" value="1"/>
</dbReference>
<protein>
    <recommendedName>
        <fullName evidence="14">3-oxoacyl-[acyl-carrier-protein] reductase</fullName>
        <ecNumber evidence="14">1.1.1.100</ecNumber>
    </recommendedName>
</protein>
<comment type="pathway">
    <text evidence="2 14">Lipid metabolism; fatty acid biosynthesis.</text>
</comment>
<dbReference type="AlphaFoldDB" id="A0A4P9C3S2"/>
<dbReference type="Pfam" id="PF13561">
    <property type="entry name" value="adh_short_C2"/>
    <property type="match status" value="1"/>
</dbReference>
<dbReference type="CDD" id="cd05333">
    <property type="entry name" value="BKR_SDR_c"/>
    <property type="match status" value="1"/>
</dbReference>
<comment type="function">
    <text evidence="1 14">Catalyzes the NADPH-dependent reduction of beta-ketoacyl-ACP substrates to beta-hydroxyacyl-ACP products, the first reductive step in the elongation cycle of fatty acid biosynthesis.</text>
</comment>
<keyword evidence="9 14" id="KW-0275">Fatty acid biosynthesis</keyword>
<sequence length="247" mass="26096">MKMEKKTALITGASRGIGRAIALNLAKEGYNIAINYNGNAEKATAVKEECEALGVRAMTCQCNVADNAAVKAMVDQVAAEFGTIDVLVNNAGITDDALILRMKEESFDRVIDTNLKGCFNCTQHVSKVMLKKKKGKIINMASVVGIGGNAGQANYAASKAGVIALTKTTAKEFASRNITANAIAPGFIESDMSGALSEKVQEEIMSQIPLKRYGTPQDVADLTAFLAGDKSNYITGQVFSIDGGMSI</sequence>
<evidence type="ECO:0000313" key="16">
    <source>
        <dbReference type="EMBL" id="QCT70009.1"/>
    </source>
</evidence>
<evidence type="ECO:0000259" key="15">
    <source>
        <dbReference type="SMART" id="SM00822"/>
    </source>
</evidence>
<dbReference type="InterPro" id="IPR002347">
    <property type="entry name" value="SDR_fam"/>
</dbReference>
<evidence type="ECO:0000256" key="6">
    <source>
        <dbReference type="ARBA" id="ARBA00022857"/>
    </source>
</evidence>
<dbReference type="NCBIfam" id="TIGR01830">
    <property type="entry name" value="3oxo_ACP_reduc"/>
    <property type="match status" value="1"/>
</dbReference>
<dbReference type="InterPro" id="IPR057326">
    <property type="entry name" value="KR_dom"/>
</dbReference>
<evidence type="ECO:0000256" key="1">
    <source>
        <dbReference type="ARBA" id="ARBA00002607"/>
    </source>
</evidence>
<evidence type="ECO:0000256" key="10">
    <source>
        <dbReference type="ARBA" id="ARBA00023221"/>
    </source>
</evidence>
<dbReference type="InterPro" id="IPR020904">
    <property type="entry name" value="Sc_DH/Rdtase_CS"/>
</dbReference>
<gene>
    <name evidence="16" type="primary">fabG</name>
    <name evidence="16" type="ORF">CPZ25_001355</name>
</gene>
<keyword evidence="17" id="KW-1185">Reference proteome</keyword>
<proteinExistence type="inferred from homology"/>
<feature type="binding site" evidence="13">
    <location>
        <begin position="63"/>
        <end position="64"/>
    </location>
    <ligand>
        <name>NADP(+)</name>
        <dbReference type="ChEBI" id="CHEBI:58349"/>
    </ligand>
</feature>
<evidence type="ECO:0000256" key="12">
    <source>
        <dbReference type="PIRSR" id="PIRSR611284-1"/>
    </source>
</evidence>
<feature type="binding site" evidence="13">
    <location>
        <position position="188"/>
    </location>
    <ligand>
        <name>NADP(+)</name>
        <dbReference type="ChEBI" id="CHEBI:58349"/>
    </ligand>
</feature>
<dbReference type="Proteomes" id="UP000218387">
    <property type="component" value="Chromosome"/>
</dbReference>
<feature type="binding site" evidence="13">
    <location>
        <position position="90"/>
    </location>
    <ligand>
        <name>NADP(+)</name>
        <dbReference type="ChEBI" id="CHEBI:58349"/>
    </ligand>
</feature>
<keyword evidence="8 14" id="KW-0443">Lipid metabolism</keyword>
<evidence type="ECO:0000256" key="2">
    <source>
        <dbReference type="ARBA" id="ARBA00005194"/>
    </source>
</evidence>
<reference evidence="16 17" key="1">
    <citation type="submission" date="2018-05" db="EMBL/GenBank/DDBJ databases">
        <title>Genome comparison of Eubacterium sp.</title>
        <authorList>
            <person name="Feng Y."/>
            <person name="Sanchez-Andrea I."/>
            <person name="Stams A.J.M."/>
            <person name="De Vos W.M."/>
        </authorList>
    </citation>
    <scope>NUCLEOTIDE SEQUENCE [LARGE SCALE GENOMIC DNA]</scope>
    <source>
        <strain evidence="16 17">YI</strain>
    </source>
</reference>
<dbReference type="PANTHER" id="PTHR42879">
    <property type="entry name" value="3-OXOACYL-(ACYL-CARRIER-PROTEIN) REDUCTASE"/>
    <property type="match status" value="1"/>
</dbReference>
<dbReference type="GO" id="GO:0006633">
    <property type="term" value="P:fatty acid biosynthetic process"/>
    <property type="evidence" value="ECO:0007669"/>
    <property type="project" value="UniProtKB-UniPathway"/>
</dbReference>